<dbReference type="InterPro" id="IPR006797">
    <property type="entry name" value="PRELI/MSF1_dom"/>
</dbReference>
<name>A0AAN9BLB1_9CAEN</name>
<evidence type="ECO:0000313" key="2">
    <source>
        <dbReference type="EMBL" id="KAK7107692.1"/>
    </source>
</evidence>
<feature type="domain" description="PRELI/MSF1" evidence="1">
    <location>
        <begin position="2"/>
        <end position="175"/>
    </location>
</feature>
<dbReference type="PANTHER" id="PTHR11158">
    <property type="entry name" value="MSF1/PX19 RELATED"/>
    <property type="match status" value="1"/>
</dbReference>
<protein>
    <recommendedName>
        <fullName evidence="1">PRELI/MSF1 domain-containing protein</fullName>
    </recommendedName>
</protein>
<dbReference type="PROSITE" id="PS50904">
    <property type="entry name" value="PRELI_MSF1"/>
    <property type="match status" value="1"/>
</dbReference>
<dbReference type="Proteomes" id="UP001374579">
    <property type="component" value="Unassembled WGS sequence"/>
</dbReference>
<sequence length="179" mass="21090">MVVSVDVKHVFKHPIELVVQTHFTKYPSEREKHVLRIDVLEHKIDFLKGTDYRRRLAVCDNVLPRLLRKINALNEKTIVLEEETWLNTISGCLHIKSRNVTWEKYATMKEESHFFPHPENTNWTQFEQHGSIEVQGLGTMGRVLELFARQFLYAGVKRSLFIMEQELKDRCSQNEEVPS</sequence>
<accession>A0AAN9BLB1</accession>
<dbReference type="Pfam" id="PF04707">
    <property type="entry name" value="PRELI"/>
    <property type="match status" value="1"/>
</dbReference>
<dbReference type="EMBL" id="JBAMIC010000004">
    <property type="protein sequence ID" value="KAK7107692.1"/>
    <property type="molecule type" value="Genomic_DNA"/>
</dbReference>
<gene>
    <name evidence="2" type="ORF">V1264_015572</name>
</gene>
<organism evidence="2 3">
    <name type="scientific">Littorina saxatilis</name>
    <dbReference type="NCBI Taxonomy" id="31220"/>
    <lineage>
        <taxon>Eukaryota</taxon>
        <taxon>Metazoa</taxon>
        <taxon>Spiralia</taxon>
        <taxon>Lophotrochozoa</taxon>
        <taxon>Mollusca</taxon>
        <taxon>Gastropoda</taxon>
        <taxon>Caenogastropoda</taxon>
        <taxon>Littorinimorpha</taxon>
        <taxon>Littorinoidea</taxon>
        <taxon>Littorinidae</taxon>
        <taxon>Littorina</taxon>
    </lineage>
</organism>
<dbReference type="InterPro" id="IPR037365">
    <property type="entry name" value="Slowmo/Ups"/>
</dbReference>
<evidence type="ECO:0000313" key="3">
    <source>
        <dbReference type="Proteomes" id="UP001374579"/>
    </source>
</evidence>
<reference evidence="2 3" key="1">
    <citation type="submission" date="2024-02" db="EMBL/GenBank/DDBJ databases">
        <title>Chromosome-scale genome assembly of the rough periwinkle Littorina saxatilis.</title>
        <authorList>
            <person name="De Jode A."/>
            <person name="Faria R."/>
            <person name="Formenti G."/>
            <person name="Sims Y."/>
            <person name="Smith T.P."/>
            <person name="Tracey A."/>
            <person name="Wood J.M.D."/>
            <person name="Zagrodzka Z.B."/>
            <person name="Johannesson K."/>
            <person name="Butlin R.K."/>
            <person name="Leder E.H."/>
        </authorList>
    </citation>
    <scope>NUCLEOTIDE SEQUENCE [LARGE SCALE GENOMIC DNA]</scope>
    <source>
        <strain evidence="2">Snail1</strain>
        <tissue evidence="2">Muscle</tissue>
    </source>
</reference>
<dbReference type="AlphaFoldDB" id="A0AAN9BLB1"/>
<evidence type="ECO:0000259" key="1">
    <source>
        <dbReference type="PROSITE" id="PS50904"/>
    </source>
</evidence>
<dbReference type="GO" id="GO:0005758">
    <property type="term" value="C:mitochondrial intermembrane space"/>
    <property type="evidence" value="ECO:0007669"/>
    <property type="project" value="InterPro"/>
</dbReference>
<comment type="caution">
    <text evidence="2">The sequence shown here is derived from an EMBL/GenBank/DDBJ whole genome shotgun (WGS) entry which is preliminary data.</text>
</comment>
<proteinExistence type="predicted"/>
<keyword evidence="3" id="KW-1185">Reference proteome</keyword>